<evidence type="ECO:0000313" key="3">
    <source>
        <dbReference type="Proteomes" id="UP000255153"/>
    </source>
</evidence>
<dbReference type="Pfam" id="PF01075">
    <property type="entry name" value="Glyco_transf_9"/>
    <property type="match status" value="1"/>
</dbReference>
<dbReference type="InterPro" id="IPR030929">
    <property type="entry name" value="Aah/TibC-like"/>
</dbReference>
<organism evidence="2 3">
    <name type="scientific">Escherichia coli</name>
    <dbReference type="NCBI Taxonomy" id="562"/>
    <lineage>
        <taxon>Bacteria</taxon>
        <taxon>Pseudomonadati</taxon>
        <taxon>Pseudomonadota</taxon>
        <taxon>Gammaproteobacteria</taxon>
        <taxon>Enterobacterales</taxon>
        <taxon>Enterobacteriaceae</taxon>
        <taxon>Escherichia</taxon>
    </lineage>
</organism>
<protein>
    <submittedName>
        <fullName evidence="2">Glycosyl transferase family protein</fullName>
        <ecNumber evidence="2">2.4.-.-</ecNumber>
    </submittedName>
</protein>
<dbReference type="Proteomes" id="UP000255153">
    <property type="component" value="Unassembled WGS sequence"/>
</dbReference>
<dbReference type="NCBIfam" id="TIGR04414">
    <property type="entry name" value="hepto_Aah_TibC"/>
    <property type="match status" value="1"/>
</dbReference>
<dbReference type="SUPFAM" id="SSF53756">
    <property type="entry name" value="UDP-Glycosyltransferase/glycogen phosphorylase"/>
    <property type="match status" value="1"/>
</dbReference>
<feature type="domain" description="Autotransproter heptosyltransferase TibC/BAHTCr-like N-terminal" evidence="1">
    <location>
        <begin position="32"/>
        <end position="92"/>
    </location>
</feature>
<evidence type="ECO:0000259" key="1">
    <source>
        <dbReference type="Pfam" id="PF21129"/>
    </source>
</evidence>
<dbReference type="Gene3D" id="3.40.50.2000">
    <property type="entry name" value="Glycogen Phosphorylase B"/>
    <property type="match status" value="1"/>
</dbReference>
<dbReference type="AlphaFoldDB" id="A0A376HR54"/>
<reference evidence="2 3" key="1">
    <citation type="submission" date="2018-06" db="EMBL/GenBank/DDBJ databases">
        <authorList>
            <consortium name="Pathogen Informatics"/>
            <person name="Doyle S."/>
        </authorList>
    </citation>
    <scope>NUCLEOTIDE SEQUENCE [LARGE SCALE GENOMIC DNA]</scope>
    <source>
        <strain evidence="2 3">NCTC8603</strain>
    </source>
</reference>
<dbReference type="InterPro" id="IPR002201">
    <property type="entry name" value="Glyco_trans_9"/>
</dbReference>
<dbReference type="EC" id="2.4.-.-" evidence="2"/>
<sequence length="411" mass="47217">MSNNDTLPNIIDGQTPLLFSTRPFIPTQKALHGIRFDFNDGARVKLGPGQWQVNLIDDDSGNILLTCETDQGCVMSNKKYFINFRIQVFKDGETTPVLDVVQDLRDKTVIIHFPIGTLEELLGWFPYAERFRQKHQCQLECVMAEEIIELLRDQYPQITFSTRESIQTHSPYASYRIGLFFKGNDTHQPVDFRQVGFSRIAAYILGILPHEEPPLLKLDAVRSIDEPYVCIAVQSSCQAKYWNNGYGWSQVISELKTLGYRVLCIDKEAHHGYGFVWNHIPNGAEDFTGALPLQQRVDLLRHAAFFVGLSSGLSWLAWSCHIPVVLISGFTNPLSEFYTPWRVFNSYGCHGCWDDMRIDFDHQDFLQCPRHKGTERQYECSRLITGQQVIRIIHQLHHSLSEEHALLILKD</sequence>
<accession>A0A376HR54</accession>
<proteinExistence type="predicted"/>
<dbReference type="InterPro" id="IPR049327">
    <property type="entry name" value="TibC/BAHTCr-like_N"/>
</dbReference>
<gene>
    <name evidence="2" type="primary">tibC</name>
    <name evidence="2" type="ORF">NCTC8603_02396</name>
</gene>
<dbReference type="EMBL" id="UGEE01000003">
    <property type="protein sequence ID" value="STK79926.1"/>
    <property type="molecule type" value="Genomic_DNA"/>
</dbReference>
<dbReference type="RefSeq" id="WP_000069203.1">
    <property type="nucleotide sequence ID" value="NZ_BFXI01000005.1"/>
</dbReference>
<keyword evidence="2" id="KW-0808">Transferase</keyword>
<name>A0A376HR54_ECOLX</name>
<keyword evidence="2" id="KW-0328">Glycosyltransferase</keyword>
<dbReference type="GO" id="GO:0016757">
    <property type="term" value="F:glycosyltransferase activity"/>
    <property type="evidence" value="ECO:0007669"/>
    <property type="project" value="UniProtKB-KW"/>
</dbReference>
<dbReference type="Pfam" id="PF21129">
    <property type="entry name" value="TibC_1st"/>
    <property type="match status" value="1"/>
</dbReference>
<comment type="caution">
    <text evidence="2">The sequence shown here is derived from an EMBL/GenBank/DDBJ whole genome shotgun (WGS) entry which is preliminary data.</text>
</comment>
<dbReference type="CDD" id="cd03789">
    <property type="entry name" value="GT9_LPS_heptosyltransferase"/>
    <property type="match status" value="1"/>
</dbReference>
<evidence type="ECO:0000313" key="2">
    <source>
        <dbReference type="EMBL" id="STK79926.1"/>
    </source>
</evidence>